<keyword evidence="7" id="KW-0972">Capsule biogenesis/degradation</keyword>
<feature type="transmembrane region" description="Helical" evidence="11">
    <location>
        <begin position="169"/>
        <end position="188"/>
    </location>
</feature>
<evidence type="ECO:0000259" key="12">
    <source>
        <dbReference type="PROSITE" id="PS51012"/>
    </source>
</evidence>
<dbReference type="PANTHER" id="PTHR30413:SF10">
    <property type="entry name" value="CAPSULE POLYSACCHARIDE EXPORT INNER-MEMBRANE PROTEIN CTRC"/>
    <property type="match status" value="1"/>
</dbReference>
<keyword evidence="10 11" id="KW-0472">Membrane</keyword>
<keyword evidence="9" id="KW-0625">Polysaccharide transport</keyword>
<dbReference type="GO" id="GO:0015920">
    <property type="term" value="P:lipopolysaccharide transport"/>
    <property type="evidence" value="ECO:0007669"/>
    <property type="project" value="TreeGrafter"/>
</dbReference>
<dbReference type="Pfam" id="PF01061">
    <property type="entry name" value="ABC2_membrane"/>
    <property type="match status" value="1"/>
</dbReference>
<keyword evidence="4 11" id="KW-1003">Cell membrane</keyword>
<dbReference type="EMBL" id="JACAQE010000010">
    <property type="protein sequence ID" value="NWC17656.1"/>
    <property type="molecule type" value="Genomic_DNA"/>
</dbReference>
<organism evidence="13 14">
    <name type="scientific">Pseudomonas gingeri</name>
    <dbReference type="NCBI Taxonomy" id="117681"/>
    <lineage>
        <taxon>Bacteria</taxon>
        <taxon>Pseudomonadati</taxon>
        <taxon>Pseudomonadota</taxon>
        <taxon>Gammaproteobacteria</taxon>
        <taxon>Pseudomonadales</taxon>
        <taxon>Pseudomonadaceae</taxon>
        <taxon>Pseudomonas</taxon>
    </lineage>
</organism>
<dbReference type="Proteomes" id="UP000517547">
    <property type="component" value="Unassembled WGS sequence"/>
</dbReference>
<dbReference type="PIRSF" id="PIRSF006648">
    <property type="entry name" value="DrrB"/>
    <property type="match status" value="1"/>
</dbReference>
<evidence type="ECO:0000256" key="2">
    <source>
        <dbReference type="ARBA" id="ARBA00007783"/>
    </source>
</evidence>
<evidence type="ECO:0000256" key="6">
    <source>
        <dbReference type="ARBA" id="ARBA00022692"/>
    </source>
</evidence>
<evidence type="ECO:0000256" key="4">
    <source>
        <dbReference type="ARBA" id="ARBA00022475"/>
    </source>
</evidence>
<sequence>MIKREILGRYRGSMIGLLWSFLNPLLMLAVYTLVFSVMFKQKWQGGSESRSEFALLVFAGLLVFNIFSECVQRAPTLIAANANYVRKVIFPLEILPWVTLGSVLLHAMASLSIWLVFHLLFIGLPPLTALLLPLVLLPLVLFCMGISWLLAAVGVYLRDIGQVTGAFTTALLFVSAVFYPISALPEAYRPLLLLNPLALIIEQVRDVLFWGVAINPLDWATGLVLAFAIAWLGFQCFQRMRKGFADVL</sequence>
<feature type="transmembrane region" description="Helical" evidence="11">
    <location>
        <begin position="12"/>
        <end position="33"/>
    </location>
</feature>
<evidence type="ECO:0000256" key="3">
    <source>
        <dbReference type="ARBA" id="ARBA00022448"/>
    </source>
</evidence>
<protein>
    <recommendedName>
        <fullName evidence="11">Transport permease protein</fullName>
    </recommendedName>
</protein>
<dbReference type="PROSITE" id="PS51012">
    <property type="entry name" value="ABC_TM2"/>
    <property type="match status" value="1"/>
</dbReference>
<evidence type="ECO:0000256" key="5">
    <source>
        <dbReference type="ARBA" id="ARBA00022597"/>
    </source>
</evidence>
<name>A0A7Y7Y4C6_9PSED</name>
<proteinExistence type="inferred from homology"/>
<evidence type="ECO:0000256" key="10">
    <source>
        <dbReference type="ARBA" id="ARBA00023136"/>
    </source>
</evidence>
<reference evidence="13 14" key="1">
    <citation type="submission" date="2020-04" db="EMBL/GenBank/DDBJ databases">
        <title>Molecular characterization of pseudomonads from Agaricus bisporus reveal novel blotch 2 pathogens in Western Europe.</title>
        <authorList>
            <person name="Taparia T."/>
            <person name="Krijger M."/>
            <person name="Haynes E."/>
            <person name="Elpinstone J.G."/>
            <person name="Noble R."/>
            <person name="Van Der Wolf J."/>
        </authorList>
    </citation>
    <scope>NUCLEOTIDE SEQUENCE [LARGE SCALE GENOMIC DNA]</scope>
    <source>
        <strain evidence="13 14">IPO3738</strain>
    </source>
</reference>
<keyword evidence="5" id="KW-0762">Sugar transport</keyword>
<dbReference type="InterPro" id="IPR000412">
    <property type="entry name" value="ABC_2_transport"/>
</dbReference>
<feature type="domain" description="ABC transmembrane type-2" evidence="12">
    <location>
        <begin position="15"/>
        <end position="240"/>
    </location>
</feature>
<feature type="transmembrane region" description="Helical" evidence="11">
    <location>
        <begin position="208"/>
        <end position="234"/>
    </location>
</feature>
<dbReference type="InterPro" id="IPR047817">
    <property type="entry name" value="ABC2_TM_bact-type"/>
</dbReference>
<comment type="caution">
    <text evidence="13">The sequence shown here is derived from an EMBL/GenBank/DDBJ whole genome shotgun (WGS) entry which is preliminary data.</text>
</comment>
<evidence type="ECO:0000256" key="11">
    <source>
        <dbReference type="RuleBase" id="RU361157"/>
    </source>
</evidence>
<dbReference type="GO" id="GO:0043190">
    <property type="term" value="C:ATP-binding cassette (ABC) transporter complex"/>
    <property type="evidence" value="ECO:0007669"/>
    <property type="project" value="InterPro"/>
</dbReference>
<feature type="transmembrane region" description="Helical" evidence="11">
    <location>
        <begin position="53"/>
        <end position="71"/>
    </location>
</feature>
<keyword evidence="8 11" id="KW-1133">Transmembrane helix</keyword>
<dbReference type="GO" id="GO:0140359">
    <property type="term" value="F:ABC-type transporter activity"/>
    <property type="evidence" value="ECO:0007669"/>
    <property type="project" value="InterPro"/>
</dbReference>
<dbReference type="GO" id="GO:0015774">
    <property type="term" value="P:polysaccharide transport"/>
    <property type="evidence" value="ECO:0007669"/>
    <property type="project" value="UniProtKB-KW"/>
</dbReference>
<feature type="transmembrane region" description="Helical" evidence="11">
    <location>
        <begin position="129"/>
        <end position="157"/>
    </location>
</feature>
<dbReference type="AlphaFoldDB" id="A0A7Y7Y4C6"/>
<evidence type="ECO:0000313" key="13">
    <source>
        <dbReference type="EMBL" id="NWC17656.1"/>
    </source>
</evidence>
<dbReference type="InterPro" id="IPR013525">
    <property type="entry name" value="ABC2_TM"/>
</dbReference>
<accession>A0A7Y7Y4C6</accession>
<comment type="subcellular location">
    <subcellularLocation>
        <location evidence="11">Cell inner membrane</location>
        <topology evidence="11">Multi-pass membrane protein</topology>
    </subcellularLocation>
    <subcellularLocation>
        <location evidence="1">Cell membrane</location>
        <topology evidence="1">Multi-pass membrane protein</topology>
    </subcellularLocation>
</comment>
<feature type="transmembrane region" description="Helical" evidence="11">
    <location>
        <begin position="92"/>
        <end position="117"/>
    </location>
</feature>
<evidence type="ECO:0000256" key="1">
    <source>
        <dbReference type="ARBA" id="ARBA00004651"/>
    </source>
</evidence>
<keyword evidence="6 11" id="KW-0812">Transmembrane</keyword>
<comment type="similarity">
    <text evidence="2 11">Belongs to the ABC-2 integral membrane protein family.</text>
</comment>
<evidence type="ECO:0000256" key="7">
    <source>
        <dbReference type="ARBA" id="ARBA00022903"/>
    </source>
</evidence>
<evidence type="ECO:0000313" key="14">
    <source>
        <dbReference type="Proteomes" id="UP000517547"/>
    </source>
</evidence>
<evidence type="ECO:0000256" key="9">
    <source>
        <dbReference type="ARBA" id="ARBA00023047"/>
    </source>
</evidence>
<keyword evidence="3 11" id="KW-0813">Transport</keyword>
<evidence type="ECO:0000256" key="8">
    <source>
        <dbReference type="ARBA" id="ARBA00022989"/>
    </source>
</evidence>
<dbReference type="PANTHER" id="PTHR30413">
    <property type="entry name" value="INNER MEMBRANE TRANSPORT PERMEASE"/>
    <property type="match status" value="1"/>
</dbReference>
<gene>
    <name evidence="13" type="ORF">HX845_28650</name>
</gene>
<dbReference type="PRINTS" id="PR00164">
    <property type="entry name" value="ABC2TRNSPORT"/>
</dbReference>